<evidence type="ECO:0000313" key="2">
    <source>
        <dbReference type="EMBL" id="GGA92876.1"/>
    </source>
</evidence>
<evidence type="ECO:0000256" key="1">
    <source>
        <dbReference type="SAM" id="MobiDB-lite"/>
    </source>
</evidence>
<organism evidence="2 3">
    <name type="scientific">Puia dinghuensis</name>
    <dbReference type="NCBI Taxonomy" id="1792502"/>
    <lineage>
        <taxon>Bacteria</taxon>
        <taxon>Pseudomonadati</taxon>
        <taxon>Bacteroidota</taxon>
        <taxon>Chitinophagia</taxon>
        <taxon>Chitinophagales</taxon>
        <taxon>Chitinophagaceae</taxon>
        <taxon>Puia</taxon>
    </lineage>
</organism>
<reference evidence="2" key="1">
    <citation type="journal article" date="2014" name="Int. J. Syst. Evol. Microbiol.">
        <title>Complete genome sequence of Corynebacterium casei LMG S-19264T (=DSM 44701T), isolated from a smear-ripened cheese.</title>
        <authorList>
            <consortium name="US DOE Joint Genome Institute (JGI-PGF)"/>
            <person name="Walter F."/>
            <person name="Albersmeier A."/>
            <person name="Kalinowski J."/>
            <person name="Ruckert C."/>
        </authorList>
    </citation>
    <scope>NUCLEOTIDE SEQUENCE</scope>
    <source>
        <strain evidence="2">CGMCC 1.15448</strain>
    </source>
</reference>
<proteinExistence type="predicted"/>
<feature type="region of interest" description="Disordered" evidence="1">
    <location>
        <begin position="1"/>
        <end position="29"/>
    </location>
</feature>
<dbReference type="EMBL" id="BMJC01000001">
    <property type="protein sequence ID" value="GGA92876.1"/>
    <property type="molecule type" value="Genomic_DNA"/>
</dbReference>
<keyword evidence="3" id="KW-1185">Reference proteome</keyword>
<gene>
    <name evidence="2" type="ORF">GCM10011511_15350</name>
</gene>
<accession>A0A8J2XS70</accession>
<protein>
    <submittedName>
        <fullName evidence="2">Uncharacterized protein</fullName>
    </submittedName>
</protein>
<dbReference type="RefSeq" id="WP_188930148.1">
    <property type="nucleotide sequence ID" value="NZ_BMJC01000001.1"/>
</dbReference>
<dbReference type="AlphaFoldDB" id="A0A8J2XS70"/>
<dbReference type="Proteomes" id="UP000607559">
    <property type="component" value="Unassembled WGS sequence"/>
</dbReference>
<reference evidence="2" key="2">
    <citation type="submission" date="2020-09" db="EMBL/GenBank/DDBJ databases">
        <authorList>
            <person name="Sun Q."/>
            <person name="Zhou Y."/>
        </authorList>
    </citation>
    <scope>NUCLEOTIDE SEQUENCE</scope>
    <source>
        <strain evidence="2">CGMCC 1.15448</strain>
    </source>
</reference>
<sequence>MKKKTVYAPQQCLFDDPPQRSNEPTAPKGERDVVFDLTDSLSAPIIVFNESWADTMPEQFVDLVSTARLAAGLTDEQQATEVECILYIYTWSMVSPIDDYHWVNIYTHLSCKVLEEMLEQDRWEIMKAPKELSNEEQQKLLDLRRWIYTTRRAVVKQRLKEGEDETLAIDRSAKAVKLGKKGKATSRPSVDQQSLF</sequence>
<evidence type="ECO:0000313" key="3">
    <source>
        <dbReference type="Proteomes" id="UP000607559"/>
    </source>
</evidence>
<name>A0A8J2XS70_9BACT</name>
<comment type="caution">
    <text evidence="2">The sequence shown here is derived from an EMBL/GenBank/DDBJ whole genome shotgun (WGS) entry which is preliminary data.</text>
</comment>